<comment type="caution">
    <text evidence="7">The sequence shown here is derived from an EMBL/GenBank/DDBJ whole genome shotgun (WGS) entry which is preliminary data.</text>
</comment>
<dbReference type="InterPro" id="IPR027267">
    <property type="entry name" value="AH/BAR_dom_sf"/>
</dbReference>
<feature type="domain" description="BAR" evidence="6">
    <location>
        <begin position="185"/>
        <end position="401"/>
    </location>
</feature>
<keyword evidence="2" id="KW-0344">Guanine-nucleotide releasing factor</keyword>
<dbReference type="Gene3D" id="2.30.30.40">
    <property type="entry name" value="SH3 Domains"/>
    <property type="match status" value="1"/>
</dbReference>
<dbReference type="PROSITE" id="PS50002">
    <property type="entry name" value="SH3"/>
    <property type="match status" value="1"/>
</dbReference>
<dbReference type="SUPFAM" id="SSF103657">
    <property type="entry name" value="BAR/IMD domain-like"/>
    <property type="match status" value="1"/>
</dbReference>
<dbReference type="SUPFAM" id="SSF48065">
    <property type="entry name" value="DBL homology domain (DH-domain)"/>
    <property type="match status" value="1"/>
</dbReference>
<dbReference type="SMART" id="SM00721">
    <property type="entry name" value="BAR"/>
    <property type="match status" value="1"/>
</dbReference>
<evidence type="ECO:0000256" key="2">
    <source>
        <dbReference type="ARBA" id="ARBA00022658"/>
    </source>
</evidence>
<dbReference type="InterPro" id="IPR004148">
    <property type="entry name" value="BAR_dom"/>
</dbReference>
<dbReference type="InterPro" id="IPR036028">
    <property type="entry name" value="SH3-like_dom_sf"/>
</dbReference>
<name>A0ABR2WV19_9FUNG</name>
<dbReference type="Pfam" id="PF03114">
    <property type="entry name" value="BAR"/>
    <property type="match status" value="1"/>
</dbReference>
<dbReference type="Gene3D" id="1.20.900.10">
    <property type="entry name" value="Dbl homology (DH) domain"/>
    <property type="match status" value="1"/>
</dbReference>
<dbReference type="InterPro" id="IPR000219">
    <property type="entry name" value="DH_dom"/>
</dbReference>
<dbReference type="InterPro" id="IPR051492">
    <property type="entry name" value="Dynamin-Rho_GEF"/>
</dbReference>
<evidence type="ECO:0000313" key="7">
    <source>
        <dbReference type="EMBL" id="KAK9765358.1"/>
    </source>
</evidence>
<dbReference type="PROSITE" id="PS50010">
    <property type="entry name" value="DH_2"/>
    <property type="match status" value="1"/>
</dbReference>
<feature type="domain" description="SH3" evidence="4">
    <location>
        <begin position="553"/>
        <end position="617"/>
    </location>
</feature>
<dbReference type="PANTHER" id="PTHR22834:SF20">
    <property type="entry name" value="SH3 DOMAIN-CONTAINING PROTEIN"/>
    <property type="match status" value="1"/>
</dbReference>
<dbReference type="SMART" id="SM00325">
    <property type="entry name" value="RhoGEF"/>
    <property type="match status" value="1"/>
</dbReference>
<reference evidence="7 8" key="1">
    <citation type="submission" date="2023-04" db="EMBL/GenBank/DDBJ databases">
        <title>Genome of Basidiobolus ranarum AG-B5.</title>
        <authorList>
            <person name="Stajich J.E."/>
            <person name="Carter-House D."/>
            <person name="Gryganskyi A."/>
        </authorList>
    </citation>
    <scope>NUCLEOTIDE SEQUENCE [LARGE SCALE GENOMIC DNA]</scope>
    <source>
        <strain evidence="7 8">AG-B5</strain>
    </source>
</reference>
<dbReference type="PROSITE" id="PS51021">
    <property type="entry name" value="BAR"/>
    <property type="match status" value="1"/>
</dbReference>
<dbReference type="PANTHER" id="PTHR22834">
    <property type="entry name" value="NUCLEAR FUSION PROTEIN FUS2"/>
    <property type="match status" value="1"/>
</dbReference>
<evidence type="ECO:0000259" key="5">
    <source>
        <dbReference type="PROSITE" id="PS50010"/>
    </source>
</evidence>
<evidence type="ECO:0000259" key="4">
    <source>
        <dbReference type="PROSITE" id="PS50002"/>
    </source>
</evidence>
<sequence length="617" mass="71058">MATLFCNLPEMIDFTERFCELLKALSSEVTVEAEKSSKWVGEAFSLMMPKLETVYCNYCKAHESAVIRLNELQSSRIATDFFESCKEEMKGQTTSWDFGSLLIKPVQRVLKYPLLLQQILLLTPESDSDFDCLRGVNQDIQKVAERINEIKKRKDIVETIVGIKKKEAVFSHGINKIITRRTQQIKQAAGLQDATTDILFDHFLAKFEHQQCGAKNLVTNAENWRCRVLEYLDKQMKFAEMMERMYAGANLGDRYKRGLEIQAKEYLISMAKIYMRAQQKIDFSIKSLIIPQIEAFLNLFQKPQSVIRKREQKLLDYDRARSIKSRGDKPDTALEKSVNDYVAINAQLQDELPKFFGLTTQYYNIMVKVIANIQSRFYQELALELEHVYQLLVPHESHNYNLGNIIQDYCQSLECEGGFQQQLDEIQLLRKEDNLPPDLYLDGNSSVRAPFGRTPSLKSPYPSETDVSSKFYSLKRLSKPRKAKLNMNRTRWLTTRSVSNGNQSLGLRPFPRQLYDEQVIPEEVVPSSRNSSFVADSIGDITTLVTSPRRSDLVSFRCTVIHPFQAEYPDEIDLTLHSVLQVSKIEESEELRTMWYGEDAENGQIGWFPANHCASLQ</sequence>
<evidence type="ECO:0008006" key="9">
    <source>
        <dbReference type="Google" id="ProtNLM"/>
    </source>
</evidence>
<dbReference type="SMART" id="SM00326">
    <property type="entry name" value="SH3"/>
    <property type="match status" value="1"/>
</dbReference>
<keyword evidence="8" id="KW-1185">Reference proteome</keyword>
<evidence type="ECO:0000313" key="8">
    <source>
        <dbReference type="Proteomes" id="UP001479436"/>
    </source>
</evidence>
<evidence type="ECO:0000259" key="6">
    <source>
        <dbReference type="PROSITE" id="PS51021"/>
    </source>
</evidence>
<keyword evidence="1 3" id="KW-0728">SH3 domain</keyword>
<dbReference type="Gene3D" id="1.20.1270.60">
    <property type="entry name" value="Arfaptin homology (AH) domain/BAR domain"/>
    <property type="match status" value="1"/>
</dbReference>
<dbReference type="InterPro" id="IPR001452">
    <property type="entry name" value="SH3_domain"/>
</dbReference>
<organism evidence="7 8">
    <name type="scientific">Basidiobolus ranarum</name>
    <dbReference type="NCBI Taxonomy" id="34480"/>
    <lineage>
        <taxon>Eukaryota</taxon>
        <taxon>Fungi</taxon>
        <taxon>Fungi incertae sedis</taxon>
        <taxon>Zoopagomycota</taxon>
        <taxon>Entomophthoromycotina</taxon>
        <taxon>Basidiobolomycetes</taxon>
        <taxon>Basidiobolales</taxon>
        <taxon>Basidiobolaceae</taxon>
        <taxon>Basidiobolus</taxon>
    </lineage>
</organism>
<accession>A0ABR2WV19</accession>
<feature type="domain" description="DH" evidence="5">
    <location>
        <begin position="1"/>
        <end position="150"/>
    </location>
</feature>
<proteinExistence type="predicted"/>
<evidence type="ECO:0000256" key="1">
    <source>
        <dbReference type="ARBA" id="ARBA00022443"/>
    </source>
</evidence>
<dbReference type="SUPFAM" id="SSF50044">
    <property type="entry name" value="SH3-domain"/>
    <property type="match status" value="1"/>
</dbReference>
<protein>
    <recommendedName>
        <fullName evidence="9">Scaffold protein Tuba</fullName>
    </recommendedName>
</protein>
<dbReference type="InterPro" id="IPR035899">
    <property type="entry name" value="DBL_dom_sf"/>
</dbReference>
<dbReference type="Proteomes" id="UP001479436">
    <property type="component" value="Unassembled WGS sequence"/>
</dbReference>
<dbReference type="Pfam" id="PF00621">
    <property type="entry name" value="RhoGEF"/>
    <property type="match status" value="1"/>
</dbReference>
<evidence type="ECO:0000256" key="3">
    <source>
        <dbReference type="PROSITE-ProRule" id="PRU00192"/>
    </source>
</evidence>
<gene>
    <name evidence="7" type="ORF">K7432_006379</name>
</gene>
<dbReference type="EMBL" id="JASJQH010000279">
    <property type="protein sequence ID" value="KAK9765358.1"/>
    <property type="molecule type" value="Genomic_DNA"/>
</dbReference>